<dbReference type="PANTHER" id="PTHR43555:SF1">
    <property type="entry name" value="PHOSPHORIBOSYLFORMYLGLYCINAMIDINE SYNTHASE SUBUNIT PURL"/>
    <property type="match status" value="1"/>
</dbReference>
<evidence type="ECO:0000313" key="2">
    <source>
        <dbReference type="EMBL" id="CAF2152620.1"/>
    </source>
</evidence>
<name>A0A816XZR0_9BILA</name>
<dbReference type="EMBL" id="CAJOBF010021114">
    <property type="protein sequence ID" value="CAF4385512.1"/>
    <property type="molecule type" value="Genomic_DNA"/>
</dbReference>
<dbReference type="Gene3D" id="3.90.650.10">
    <property type="entry name" value="PurM-like C-terminal domain"/>
    <property type="match status" value="1"/>
</dbReference>
<dbReference type="Pfam" id="PF02769">
    <property type="entry name" value="AIRS_C"/>
    <property type="match status" value="1"/>
</dbReference>
<dbReference type="InterPro" id="IPR036676">
    <property type="entry name" value="PurM-like_C_sf"/>
</dbReference>
<dbReference type="PANTHER" id="PTHR43555">
    <property type="entry name" value="PHOSPHORIBOSYLFORMYLGLYCINAMIDINE SYNTHASE SUBUNIT PURL"/>
    <property type="match status" value="1"/>
</dbReference>
<accession>A0A816XZR0</accession>
<proteinExistence type="predicted"/>
<sequence>MEEEFALQAAVKKIISDKLIGSAHDVSEGGVFVTLTESGFNRNLGYSIQSNTGVRKDAFLFGEAQSRVIVSVTPENEAALVSALQQLGATSEKLGVVTEGTISIDGKDWGTISSWKHAYDNAIGELLKD</sequence>
<protein>
    <recommendedName>
        <fullName evidence="1">PurM-like C-terminal domain-containing protein</fullName>
    </recommendedName>
</protein>
<dbReference type="Proteomes" id="UP000663842">
    <property type="component" value="Unassembled WGS sequence"/>
</dbReference>
<reference evidence="2" key="1">
    <citation type="submission" date="2021-02" db="EMBL/GenBank/DDBJ databases">
        <authorList>
            <person name="Nowell W R."/>
        </authorList>
    </citation>
    <scope>NUCLEOTIDE SEQUENCE</scope>
</reference>
<dbReference type="SUPFAM" id="SSF56042">
    <property type="entry name" value="PurM C-terminal domain-like"/>
    <property type="match status" value="1"/>
</dbReference>
<dbReference type="AlphaFoldDB" id="A0A816XZR0"/>
<dbReference type="GO" id="GO:0004642">
    <property type="term" value="F:phosphoribosylformylglycinamidine synthase activity"/>
    <property type="evidence" value="ECO:0007669"/>
    <property type="project" value="InterPro"/>
</dbReference>
<gene>
    <name evidence="3" type="ORF">UXM345_LOCUS37615</name>
    <name evidence="2" type="ORF">XDN619_LOCUS28915</name>
</gene>
<dbReference type="InterPro" id="IPR010074">
    <property type="entry name" value="PRibForGlyAmidine_synth_PurL"/>
</dbReference>
<evidence type="ECO:0000313" key="4">
    <source>
        <dbReference type="Proteomes" id="UP000663887"/>
    </source>
</evidence>
<dbReference type="InterPro" id="IPR010918">
    <property type="entry name" value="PurM-like_C_dom"/>
</dbReference>
<comment type="caution">
    <text evidence="2">The sequence shown here is derived from an EMBL/GenBank/DDBJ whole genome shotgun (WGS) entry which is preliminary data.</text>
</comment>
<dbReference type="Proteomes" id="UP000663887">
    <property type="component" value="Unassembled WGS sequence"/>
</dbReference>
<dbReference type="EMBL" id="CAJNRG010013996">
    <property type="protein sequence ID" value="CAF2152620.1"/>
    <property type="molecule type" value="Genomic_DNA"/>
</dbReference>
<evidence type="ECO:0000259" key="1">
    <source>
        <dbReference type="Pfam" id="PF02769"/>
    </source>
</evidence>
<organism evidence="2 4">
    <name type="scientific">Rotaria magnacalcarata</name>
    <dbReference type="NCBI Taxonomy" id="392030"/>
    <lineage>
        <taxon>Eukaryota</taxon>
        <taxon>Metazoa</taxon>
        <taxon>Spiralia</taxon>
        <taxon>Gnathifera</taxon>
        <taxon>Rotifera</taxon>
        <taxon>Eurotatoria</taxon>
        <taxon>Bdelloidea</taxon>
        <taxon>Philodinida</taxon>
        <taxon>Philodinidae</taxon>
        <taxon>Rotaria</taxon>
    </lineage>
</organism>
<dbReference type="GO" id="GO:0006189">
    <property type="term" value="P:'de novo' IMP biosynthetic process"/>
    <property type="evidence" value="ECO:0007669"/>
    <property type="project" value="InterPro"/>
</dbReference>
<evidence type="ECO:0000313" key="3">
    <source>
        <dbReference type="EMBL" id="CAF4385512.1"/>
    </source>
</evidence>
<feature type="domain" description="PurM-like C-terminal" evidence="1">
    <location>
        <begin position="6"/>
        <end position="101"/>
    </location>
</feature>